<sequence>MKKEKLPLKTRILFSSLTFLCVFLGLMLWNYFKERPFNFPVYAFIAAGSSLMDFFLFRYKITDKK</sequence>
<evidence type="ECO:0000313" key="3">
    <source>
        <dbReference type="Proteomes" id="UP000236641"/>
    </source>
</evidence>
<protein>
    <submittedName>
        <fullName evidence="2">Uncharacterized protein</fullName>
    </submittedName>
</protein>
<dbReference type="EMBL" id="POWF01000004">
    <property type="protein sequence ID" value="PNQ72992.1"/>
    <property type="molecule type" value="Genomic_DNA"/>
</dbReference>
<accession>A0A2K1DY98</accession>
<dbReference type="Proteomes" id="UP000236641">
    <property type="component" value="Unassembled WGS sequence"/>
</dbReference>
<keyword evidence="1" id="KW-0472">Membrane</keyword>
<dbReference type="AlphaFoldDB" id="A0A2K1DY98"/>
<feature type="transmembrane region" description="Helical" evidence="1">
    <location>
        <begin position="37"/>
        <end position="57"/>
    </location>
</feature>
<evidence type="ECO:0000256" key="1">
    <source>
        <dbReference type="SAM" id="Phobius"/>
    </source>
</evidence>
<keyword evidence="3" id="KW-1185">Reference proteome</keyword>
<keyword evidence="1" id="KW-1133">Transmembrane helix</keyword>
<evidence type="ECO:0000313" key="2">
    <source>
        <dbReference type="EMBL" id="PNQ72992.1"/>
    </source>
</evidence>
<name>A0A2K1DY98_9FLAO</name>
<organism evidence="2 3">
    <name type="scientific">Hanstruepera neustonica</name>
    <dbReference type="NCBI Taxonomy" id="1445657"/>
    <lineage>
        <taxon>Bacteria</taxon>
        <taxon>Pseudomonadati</taxon>
        <taxon>Bacteroidota</taxon>
        <taxon>Flavobacteriia</taxon>
        <taxon>Flavobacteriales</taxon>
        <taxon>Flavobacteriaceae</taxon>
        <taxon>Hanstruepera</taxon>
    </lineage>
</organism>
<proteinExistence type="predicted"/>
<comment type="caution">
    <text evidence="2">The sequence shown here is derived from an EMBL/GenBank/DDBJ whole genome shotgun (WGS) entry which is preliminary data.</text>
</comment>
<feature type="transmembrane region" description="Helical" evidence="1">
    <location>
        <begin position="12"/>
        <end position="31"/>
    </location>
</feature>
<keyword evidence="1" id="KW-0812">Transmembrane</keyword>
<reference evidence="2 3" key="1">
    <citation type="submission" date="2018-01" db="EMBL/GenBank/DDBJ databases">
        <title>The draft genome of Hanstruepera neustonica JCM19743.</title>
        <authorList>
            <person name="He R.-H."/>
            <person name="Du Z.-J."/>
        </authorList>
    </citation>
    <scope>NUCLEOTIDE SEQUENCE [LARGE SCALE GENOMIC DNA]</scope>
    <source>
        <strain evidence="2 3">JCM19743</strain>
    </source>
</reference>
<gene>
    <name evidence="2" type="ORF">C1T31_08315</name>
</gene>